<keyword evidence="3 5" id="KW-0067">ATP-binding</keyword>
<dbReference type="UniPathway" id="UPA00241">
    <property type="reaction ID" value="UER00356"/>
</dbReference>
<dbReference type="NCBIfam" id="TIGR00152">
    <property type="entry name" value="dephospho-CoA kinase"/>
    <property type="match status" value="1"/>
</dbReference>
<dbReference type="InterPro" id="IPR027417">
    <property type="entry name" value="P-loop_NTPase"/>
</dbReference>
<evidence type="ECO:0000256" key="5">
    <source>
        <dbReference type="HAMAP-Rule" id="MF_00376"/>
    </source>
</evidence>
<comment type="pathway">
    <text evidence="5">Cofactor biosynthesis; coenzyme A biosynthesis; CoA from (R)-pantothenate: step 5/5.</text>
</comment>
<gene>
    <name evidence="5" type="primary">coaE</name>
    <name evidence="7" type="ORF">FHS65_001201</name>
</gene>
<dbReference type="RefSeq" id="WP_123285914.1">
    <property type="nucleotide sequence ID" value="NZ_JACIJB010000003.1"/>
</dbReference>
<evidence type="ECO:0000313" key="8">
    <source>
        <dbReference type="Proteomes" id="UP000548978"/>
    </source>
</evidence>
<dbReference type="GO" id="GO:0004140">
    <property type="term" value="F:dephospho-CoA kinase activity"/>
    <property type="evidence" value="ECO:0007669"/>
    <property type="project" value="UniProtKB-UniRule"/>
</dbReference>
<evidence type="ECO:0000313" key="7">
    <source>
        <dbReference type="EMBL" id="MBB5660456.1"/>
    </source>
</evidence>
<evidence type="ECO:0000256" key="4">
    <source>
        <dbReference type="ARBA" id="ARBA00022993"/>
    </source>
</evidence>
<dbReference type="EMBL" id="JACIJB010000003">
    <property type="protein sequence ID" value="MBB5660456.1"/>
    <property type="molecule type" value="Genomic_DNA"/>
</dbReference>
<dbReference type="GO" id="GO:0005524">
    <property type="term" value="F:ATP binding"/>
    <property type="evidence" value="ECO:0007669"/>
    <property type="project" value="UniProtKB-UniRule"/>
</dbReference>
<feature type="binding site" evidence="5">
    <location>
        <begin position="11"/>
        <end position="16"/>
    </location>
    <ligand>
        <name>ATP</name>
        <dbReference type="ChEBI" id="CHEBI:30616"/>
    </ligand>
</feature>
<comment type="function">
    <text evidence="5">Catalyzes the phosphorylation of the 3'-hydroxyl group of dephosphocoenzyme A to form coenzyme A.</text>
</comment>
<keyword evidence="8" id="KW-1185">Reference proteome</keyword>
<evidence type="ECO:0000256" key="2">
    <source>
        <dbReference type="ARBA" id="ARBA00022741"/>
    </source>
</evidence>
<dbReference type="OrthoDB" id="9812943at2"/>
<name>A0A7W9E714_9CAUL</name>
<keyword evidence="2 5" id="KW-0547">Nucleotide-binding</keyword>
<dbReference type="GO" id="GO:0015937">
    <property type="term" value="P:coenzyme A biosynthetic process"/>
    <property type="evidence" value="ECO:0007669"/>
    <property type="project" value="UniProtKB-UniRule"/>
</dbReference>
<accession>A0A7W9E714</accession>
<reference evidence="7 8" key="1">
    <citation type="submission" date="2020-08" db="EMBL/GenBank/DDBJ databases">
        <title>Genomic Encyclopedia of Type Strains, Phase IV (KMG-IV): sequencing the most valuable type-strain genomes for metagenomic binning, comparative biology and taxonomic classification.</title>
        <authorList>
            <person name="Goeker M."/>
        </authorList>
    </citation>
    <scope>NUCLEOTIDE SEQUENCE [LARGE SCALE GENOMIC DNA]</scope>
    <source>
        <strain evidence="7 8">DSM 24448</strain>
    </source>
</reference>
<dbReference type="AlphaFoldDB" id="A0A7W9E714"/>
<dbReference type="SUPFAM" id="SSF52540">
    <property type="entry name" value="P-loop containing nucleoside triphosphate hydrolases"/>
    <property type="match status" value="1"/>
</dbReference>
<dbReference type="Gene3D" id="3.40.50.300">
    <property type="entry name" value="P-loop containing nucleotide triphosphate hydrolases"/>
    <property type="match status" value="1"/>
</dbReference>
<keyword evidence="4 5" id="KW-0173">Coenzyme A biosynthesis</keyword>
<dbReference type="PANTHER" id="PTHR10695">
    <property type="entry name" value="DEPHOSPHO-COA KINASE-RELATED"/>
    <property type="match status" value="1"/>
</dbReference>
<evidence type="ECO:0000256" key="1">
    <source>
        <dbReference type="ARBA" id="ARBA00009018"/>
    </source>
</evidence>
<keyword evidence="5 7" id="KW-0418">Kinase</keyword>
<comment type="catalytic activity">
    <reaction evidence="5">
        <text>3'-dephospho-CoA + ATP = ADP + CoA + H(+)</text>
        <dbReference type="Rhea" id="RHEA:18245"/>
        <dbReference type="ChEBI" id="CHEBI:15378"/>
        <dbReference type="ChEBI" id="CHEBI:30616"/>
        <dbReference type="ChEBI" id="CHEBI:57287"/>
        <dbReference type="ChEBI" id="CHEBI:57328"/>
        <dbReference type="ChEBI" id="CHEBI:456216"/>
        <dbReference type="EC" id="2.7.1.24"/>
    </reaction>
</comment>
<dbReference type="InterPro" id="IPR001977">
    <property type="entry name" value="Depp_CoAkinase"/>
</dbReference>
<dbReference type="EC" id="2.7.1.24" evidence="5 6"/>
<dbReference type="GO" id="GO:0005737">
    <property type="term" value="C:cytoplasm"/>
    <property type="evidence" value="ECO:0007669"/>
    <property type="project" value="UniProtKB-SubCell"/>
</dbReference>
<evidence type="ECO:0000256" key="3">
    <source>
        <dbReference type="ARBA" id="ARBA00022840"/>
    </source>
</evidence>
<comment type="subcellular location">
    <subcellularLocation>
        <location evidence="5">Cytoplasm</location>
    </subcellularLocation>
</comment>
<keyword evidence="5 7" id="KW-0808">Transferase</keyword>
<dbReference type="PANTHER" id="PTHR10695:SF46">
    <property type="entry name" value="BIFUNCTIONAL COENZYME A SYNTHASE-RELATED"/>
    <property type="match status" value="1"/>
</dbReference>
<dbReference type="Pfam" id="PF01121">
    <property type="entry name" value="CoaE"/>
    <property type="match status" value="1"/>
</dbReference>
<dbReference type="PROSITE" id="PS51219">
    <property type="entry name" value="DPCK"/>
    <property type="match status" value="1"/>
</dbReference>
<organism evidence="7 8">
    <name type="scientific">Brevundimonas halotolerans</name>
    <dbReference type="NCBI Taxonomy" id="69670"/>
    <lineage>
        <taxon>Bacteria</taxon>
        <taxon>Pseudomonadati</taxon>
        <taxon>Pseudomonadota</taxon>
        <taxon>Alphaproteobacteria</taxon>
        <taxon>Caulobacterales</taxon>
        <taxon>Caulobacteraceae</taxon>
        <taxon>Brevundimonas</taxon>
    </lineage>
</organism>
<dbReference type="CDD" id="cd02022">
    <property type="entry name" value="DPCK"/>
    <property type="match status" value="1"/>
</dbReference>
<dbReference type="HAMAP" id="MF_00376">
    <property type="entry name" value="Dephospho_CoA_kinase"/>
    <property type="match status" value="1"/>
</dbReference>
<comment type="similarity">
    <text evidence="1 5">Belongs to the CoaE family.</text>
</comment>
<comment type="caution">
    <text evidence="7">The sequence shown here is derived from an EMBL/GenBank/DDBJ whole genome shotgun (WGS) entry which is preliminary data.</text>
</comment>
<sequence length="200" mass="21563">MKVLVLTGSIGMGKSTTARLFEEAGAAVWDADAAVHTLYQKGGAAVDAVEAAFPGVVVDGAVDRTRLSARLQETPEGFPALEAIVHPLVRADREAFVARAREEGRTVVVLDIPLWFETGADRTGVTAVVVVSAPEAEQRRRVLSRPGMTEARFRQILSRQVPDAEKRVRADVVIDTGRGIPHARDQVALLMDRLTSPSTD</sequence>
<keyword evidence="5" id="KW-0963">Cytoplasm</keyword>
<evidence type="ECO:0000256" key="6">
    <source>
        <dbReference type="NCBIfam" id="TIGR00152"/>
    </source>
</evidence>
<protein>
    <recommendedName>
        <fullName evidence="5 6">Dephospho-CoA kinase</fullName>
        <ecNumber evidence="5 6">2.7.1.24</ecNumber>
    </recommendedName>
    <alternativeName>
        <fullName evidence="5">Dephosphocoenzyme A kinase</fullName>
    </alternativeName>
</protein>
<dbReference type="Proteomes" id="UP000548978">
    <property type="component" value="Unassembled WGS sequence"/>
</dbReference>
<proteinExistence type="inferred from homology"/>